<evidence type="ECO:0000313" key="4">
    <source>
        <dbReference type="Proteomes" id="UP001285921"/>
    </source>
</evidence>
<proteinExistence type="predicted"/>
<dbReference type="RefSeq" id="WP_317979781.1">
    <property type="nucleotide sequence ID" value="NZ_BTCL01000005.1"/>
</dbReference>
<protein>
    <submittedName>
        <fullName evidence="3">Uncharacterized protein</fullName>
    </submittedName>
</protein>
<dbReference type="InterPro" id="IPR011042">
    <property type="entry name" value="6-blade_b-propeller_TolB-like"/>
</dbReference>
<gene>
    <name evidence="3" type="ORF">PghCCS26_20050</name>
</gene>
<name>A0ABQ6NID4_9BACL</name>
<comment type="caution">
    <text evidence="3">The sequence shown here is derived from an EMBL/GenBank/DDBJ whole genome shotgun (WGS) entry which is preliminary data.</text>
</comment>
<dbReference type="Gene3D" id="2.120.10.30">
    <property type="entry name" value="TolB, C-terminal domain"/>
    <property type="match status" value="1"/>
</dbReference>
<feature type="region of interest" description="Disordered" evidence="1">
    <location>
        <begin position="106"/>
        <end position="128"/>
    </location>
</feature>
<sequence>MKQIMKLGAVLSLAAALAACSSVQSGNQANNGNNTNTHGELTVVKSPEKKPTQEVIVERIHRFEGASMDKWLSDDQVQLMYTKLVKQATATEEAKFEYHTASVDLSNNEQKSAEEPVKNIQSIQKEQPSPDGKYVFIQQWKDKYTARNFIKEISTGTTTEIKGSNYLENGGWLNDTTYVLAAGSMNGLGDIRQITVDGNVTLLKLDDPALGDQPFVNFGVGQGRIYYTDDNQSLKQFTPDDPKPAELVKHAITFQVSPDGKHLAVEIQKQAGKAGSELRIFDSNGSAEGLSIAKGDLIPYIAWSPDSSKLAAALYTENQSGMNGVYIFDSATGKVSPIGPSYFPQYPLSWNPSGTRLGVTVAGKDDMPVTHIIDFQ</sequence>
<dbReference type="EMBL" id="BTCL01000005">
    <property type="protein sequence ID" value="GMK44877.1"/>
    <property type="molecule type" value="Genomic_DNA"/>
</dbReference>
<keyword evidence="2" id="KW-0732">Signal</keyword>
<evidence type="ECO:0000256" key="1">
    <source>
        <dbReference type="SAM" id="MobiDB-lite"/>
    </source>
</evidence>
<feature type="chain" id="PRO_5046024587" evidence="2">
    <location>
        <begin position="26"/>
        <end position="376"/>
    </location>
</feature>
<evidence type="ECO:0000256" key="2">
    <source>
        <dbReference type="SAM" id="SignalP"/>
    </source>
</evidence>
<dbReference type="Proteomes" id="UP001285921">
    <property type="component" value="Unassembled WGS sequence"/>
</dbReference>
<accession>A0ABQ6NID4</accession>
<dbReference type="SUPFAM" id="SSF82171">
    <property type="entry name" value="DPP6 N-terminal domain-like"/>
    <property type="match status" value="1"/>
</dbReference>
<keyword evidence="4" id="KW-1185">Reference proteome</keyword>
<dbReference type="PROSITE" id="PS51257">
    <property type="entry name" value="PROKAR_LIPOPROTEIN"/>
    <property type="match status" value="1"/>
</dbReference>
<feature type="signal peptide" evidence="2">
    <location>
        <begin position="1"/>
        <end position="25"/>
    </location>
</feature>
<reference evidence="3 4" key="1">
    <citation type="submission" date="2023-05" db="EMBL/GenBank/DDBJ databases">
        <title>Draft genome of Paenibacillus sp. CCS26.</title>
        <authorList>
            <person name="Akita H."/>
            <person name="Shinto Y."/>
            <person name="Kimura Z."/>
        </authorList>
    </citation>
    <scope>NUCLEOTIDE SEQUENCE [LARGE SCALE GENOMIC DNA]</scope>
    <source>
        <strain evidence="3 4">CCS26</strain>
    </source>
</reference>
<organism evidence="3 4">
    <name type="scientific">Paenibacillus glycanilyticus</name>
    <dbReference type="NCBI Taxonomy" id="126569"/>
    <lineage>
        <taxon>Bacteria</taxon>
        <taxon>Bacillati</taxon>
        <taxon>Bacillota</taxon>
        <taxon>Bacilli</taxon>
        <taxon>Bacillales</taxon>
        <taxon>Paenibacillaceae</taxon>
        <taxon>Paenibacillus</taxon>
    </lineage>
</organism>
<evidence type="ECO:0000313" key="3">
    <source>
        <dbReference type="EMBL" id="GMK44877.1"/>
    </source>
</evidence>